<keyword evidence="11" id="KW-0460">Magnesium</keyword>
<evidence type="ECO:0000256" key="10">
    <source>
        <dbReference type="ARBA" id="ARBA00022723"/>
    </source>
</evidence>
<evidence type="ECO:0000313" key="20">
    <source>
        <dbReference type="EMBL" id="VDD74199.1"/>
    </source>
</evidence>
<evidence type="ECO:0000256" key="2">
    <source>
        <dbReference type="ARBA" id="ARBA00001946"/>
    </source>
</evidence>
<evidence type="ECO:0000256" key="11">
    <source>
        <dbReference type="ARBA" id="ARBA00022842"/>
    </source>
</evidence>
<dbReference type="PANTHER" id="PTHR13872:SF1">
    <property type="entry name" value="DOLICHYL-DIPHOSPHOOLIGOSACCHARIDE--PROTEIN GLYCOSYLTRANSFERASE SUBUNIT STT3B"/>
    <property type="match status" value="1"/>
</dbReference>
<dbReference type="GO" id="GO:0046872">
    <property type="term" value="F:metal ion binding"/>
    <property type="evidence" value="ECO:0007669"/>
    <property type="project" value="UniProtKB-KW"/>
</dbReference>
<evidence type="ECO:0000256" key="14">
    <source>
        <dbReference type="ARBA" id="ARBA00023211"/>
    </source>
</evidence>
<comment type="cofactor">
    <cofactor evidence="1">
        <name>Mn(2+)</name>
        <dbReference type="ChEBI" id="CHEBI:29035"/>
    </cofactor>
</comment>
<dbReference type="GO" id="GO:0012505">
    <property type="term" value="C:endomembrane system"/>
    <property type="evidence" value="ECO:0007669"/>
    <property type="project" value="UniProtKB-SubCell"/>
</dbReference>
<feature type="transmembrane region" description="Helical" evidence="17">
    <location>
        <begin position="253"/>
        <end position="272"/>
    </location>
</feature>
<dbReference type="PANTHER" id="PTHR13872">
    <property type="entry name" value="DOLICHYL-DIPHOSPHOOLIGOSACCHARIDE--PROTEIN GLYCOSYLTRANSFERASE SUBUNIT"/>
    <property type="match status" value="1"/>
</dbReference>
<feature type="transmembrane region" description="Helical" evidence="17">
    <location>
        <begin position="376"/>
        <end position="398"/>
    </location>
</feature>
<dbReference type="EC" id="2.4.99.18" evidence="6"/>
<evidence type="ECO:0000256" key="4">
    <source>
        <dbReference type="ARBA" id="ARBA00004922"/>
    </source>
</evidence>
<comment type="pathway">
    <text evidence="4">Protein modification; protein glycosylation.</text>
</comment>
<evidence type="ECO:0000256" key="17">
    <source>
        <dbReference type="SAM" id="Phobius"/>
    </source>
</evidence>
<evidence type="ECO:0000256" key="8">
    <source>
        <dbReference type="ARBA" id="ARBA00022679"/>
    </source>
</evidence>
<feature type="region of interest" description="Disordered" evidence="16">
    <location>
        <begin position="457"/>
        <end position="484"/>
    </location>
</feature>
<evidence type="ECO:0000256" key="9">
    <source>
        <dbReference type="ARBA" id="ARBA00022692"/>
    </source>
</evidence>
<feature type="transmembrane region" description="Helical" evidence="17">
    <location>
        <begin position="215"/>
        <end position="241"/>
    </location>
</feature>
<evidence type="ECO:0000313" key="21">
    <source>
        <dbReference type="Proteomes" id="UP000267029"/>
    </source>
</evidence>
<evidence type="ECO:0000256" key="3">
    <source>
        <dbReference type="ARBA" id="ARBA00004127"/>
    </source>
</evidence>
<feature type="transmembrane region" description="Helical" evidence="17">
    <location>
        <begin position="284"/>
        <end position="302"/>
    </location>
</feature>
<dbReference type="InterPro" id="IPR003674">
    <property type="entry name" value="Oligo_trans_STT3"/>
</dbReference>
<dbReference type="GO" id="GO:0016020">
    <property type="term" value="C:membrane"/>
    <property type="evidence" value="ECO:0007669"/>
    <property type="project" value="InterPro"/>
</dbReference>
<evidence type="ECO:0000256" key="5">
    <source>
        <dbReference type="ARBA" id="ARBA00010810"/>
    </source>
</evidence>
<evidence type="ECO:0000256" key="16">
    <source>
        <dbReference type="SAM" id="MobiDB-lite"/>
    </source>
</evidence>
<evidence type="ECO:0000256" key="13">
    <source>
        <dbReference type="ARBA" id="ARBA00023136"/>
    </source>
</evidence>
<protein>
    <recommendedName>
        <fullName evidence="6">dolichyl-diphosphooligosaccharide--protein glycotransferase</fullName>
        <ecNumber evidence="6">2.4.99.18</ecNumber>
    </recommendedName>
</protein>
<comment type="catalytic activity">
    <reaction evidence="15">
        <text>a di-trans,poly-cis-dolichyl diphosphooligosaccharide + L-asparaginyl-[protein] = N(4)-(oligosaccharide-(1-&gt;4)-N-acetyl-beta-D-glucosaminyl-(1-&gt;4)-N-acetyl-beta-D-glucosaminyl)-L-asparaginyl-[protein] + a di-trans,poly-cis-dolichyl diphosphate + H(+)</text>
        <dbReference type="Rhea" id="RHEA:22980"/>
        <dbReference type="Rhea" id="RHEA-COMP:12804"/>
        <dbReference type="Rhea" id="RHEA-COMP:12805"/>
        <dbReference type="Rhea" id="RHEA-COMP:19506"/>
        <dbReference type="Rhea" id="RHEA-COMP:19509"/>
        <dbReference type="ChEBI" id="CHEBI:15378"/>
        <dbReference type="ChEBI" id="CHEBI:50347"/>
        <dbReference type="ChEBI" id="CHEBI:57497"/>
        <dbReference type="ChEBI" id="CHEBI:57570"/>
        <dbReference type="ChEBI" id="CHEBI:132529"/>
        <dbReference type="EC" id="2.4.99.18"/>
    </reaction>
</comment>
<keyword evidence="14" id="KW-0464">Manganese</keyword>
<evidence type="ECO:0000259" key="19">
    <source>
        <dbReference type="Pfam" id="PF21436"/>
    </source>
</evidence>
<evidence type="ECO:0000256" key="1">
    <source>
        <dbReference type="ARBA" id="ARBA00001936"/>
    </source>
</evidence>
<dbReference type="Pfam" id="PF21436">
    <property type="entry name" value="STT3-PglB_core"/>
    <property type="match status" value="1"/>
</dbReference>
<dbReference type="AlphaFoldDB" id="A0A3P6HD58"/>
<evidence type="ECO:0000256" key="12">
    <source>
        <dbReference type="ARBA" id="ARBA00022989"/>
    </source>
</evidence>
<proteinExistence type="inferred from homology"/>
<dbReference type="EMBL" id="UXSR01000015">
    <property type="protein sequence ID" value="VDD74199.1"/>
    <property type="molecule type" value="Genomic_DNA"/>
</dbReference>
<dbReference type="GO" id="GO:0004579">
    <property type="term" value="F:dolichyl-diphosphooligosaccharide-protein glycotransferase activity"/>
    <property type="evidence" value="ECO:0007669"/>
    <property type="project" value="UniProtKB-EC"/>
</dbReference>
<dbReference type="InterPro" id="IPR048999">
    <property type="entry name" value="STT3-PglB_core"/>
</dbReference>
<dbReference type="Gene3D" id="3.40.50.12610">
    <property type="match status" value="1"/>
</dbReference>
<evidence type="ECO:0000256" key="15">
    <source>
        <dbReference type="ARBA" id="ARBA00048829"/>
    </source>
</evidence>
<keyword evidence="7" id="KW-0328">Glycosyltransferase</keyword>
<keyword evidence="13 17" id="KW-0472">Membrane</keyword>
<feature type="domain" description="STT3/PglB/AglB core" evidence="19">
    <location>
        <begin position="647"/>
        <end position="705"/>
    </location>
</feature>
<dbReference type="GO" id="GO:0043687">
    <property type="term" value="P:post-translational protein modification"/>
    <property type="evidence" value="ECO:0007669"/>
    <property type="project" value="TreeGrafter"/>
</dbReference>
<comment type="similarity">
    <text evidence="5">Belongs to the STT3 family.</text>
</comment>
<feature type="transmembrane region" description="Helical" evidence="17">
    <location>
        <begin position="155"/>
        <end position="174"/>
    </location>
</feature>
<feature type="transmembrane region" description="Helical" evidence="17">
    <location>
        <begin position="405"/>
        <end position="438"/>
    </location>
</feature>
<sequence>MSFGGVHVDFTVSSTSSAMQYKFLLNNNSSRGLLTIFILVLAWIVGFCSRLFSVIRFESIIHEFDPWFNYRATKQMVDNSFYDFLNWFDVTAWYPLGRIVGGTVYPGLMVTSGSIHYILRLLNIPVHIREVCVFLAPIFSGLTAIMGYLLTKEVWNDRAGLFAACFLAIVPGYISRSVAGSYDNEGIAIFALLLTYFLWLRAVRTGHLCWSVLCALAYLYMVSAWGGYVFIINLVPLHVFVLCLTGRYSTRLYVAYTSFYILGLILSMQVPFVGFQPVRTSEHMAAAGVFVLLQAVAFFKYLQTLAPSEKLKPLFTVAIVSVAGLVFLAVCGLTVAGVIAPWSGRFYSLWDTGYARVHIPIISSVSEHQPTTWTSFFFDLHILVAVFPAGVWFCFAELNDLRTFVILYAIFASYFAGVMVRLILTLTPIVCVLAAIAFSRLYDVYLREDVLSDEDAEGKAEEGSKGKNNSKNVPASREKQLYDKPSKADEKVCNFPEVCMATTLFPLQPPRHVFSPFMHLLLIFAQYAKSNNELRFVFRSVLMPTRTVMATTFLPLKHARASSSRSTDTSTPSNNDDVLGISLRKIVIMVATFVLFLFVFHCTWVTSNAYSSPSVVLSYQGGQGERIILDDFREAYYWLWQNTKLDSKVMSWWDYGYQIAGMANRTTLVDNNTWNNSHIALVGKAMSSNETAAFSLMHSLDVDYVLIIFGGMSGYSGDDINKFLWMVRIAQGEHPRDIHEQDYYTPQGEYRVDHQAPKAMVNSLMYKMSYYRFAEMKMDPRMPTGFDRARNTEIGVKHIDLTHLEEAFTSEHWIVRIFRVKKPSNRLRLASKKRRGSSGSPKRISRKTVSDRRGLVGSRARIVKGTRPESVAPS</sequence>
<dbReference type="OrthoDB" id="10261066at2759"/>
<feature type="transmembrane region" description="Helical" evidence="17">
    <location>
        <begin position="186"/>
        <end position="203"/>
    </location>
</feature>
<evidence type="ECO:0000259" key="18">
    <source>
        <dbReference type="Pfam" id="PF02516"/>
    </source>
</evidence>
<accession>A0A3P6HD58</accession>
<evidence type="ECO:0000256" key="6">
    <source>
        <dbReference type="ARBA" id="ARBA00012605"/>
    </source>
</evidence>
<keyword evidence="9 17" id="KW-0812">Transmembrane</keyword>
<dbReference type="Proteomes" id="UP000267029">
    <property type="component" value="Unassembled WGS sequence"/>
</dbReference>
<dbReference type="UniPathway" id="UPA00378"/>
<keyword evidence="21" id="KW-1185">Reference proteome</keyword>
<comment type="subcellular location">
    <subcellularLocation>
        <location evidence="3">Endomembrane system</location>
        <topology evidence="3">Multi-pass membrane protein</topology>
    </subcellularLocation>
</comment>
<dbReference type="GO" id="GO:0018279">
    <property type="term" value="P:protein N-linked glycosylation via asparagine"/>
    <property type="evidence" value="ECO:0007669"/>
    <property type="project" value="TreeGrafter"/>
</dbReference>
<feature type="domain" description="Oligosaccharyl transferase STT3 N-terminal" evidence="18">
    <location>
        <begin position="34"/>
        <end position="434"/>
    </location>
</feature>
<dbReference type="Pfam" id="PF02516">
    <property type="entry name" value="STT3"/>
    <property type="match status" value="1"/>
</dbReference>
<gene>
    <name evidence="20" type="ORF">MCOS_LOCUS202</name>
</gene>
<dbReference type="STRING" id="53468.A0A3P6HD58"/>
<feature type="region of interest" description="Disordered" evidence="16">
    <location>
        <begin position="828"/>
        <end position="874"/>
    </location>
</feature>
<keyword evidence="12 17" id="KW-1133">Transmembrane helix</keyword>
<organism evidence="20 21">
    <name type="scientific">Mesocestoides corti</name>
    <name type="common">Flatworm</name>
    <dbReference type="NCBI Taxonomy" id="53468"/>
    <lineage>
        <taxon>Eukaryota</taxon>
        <taxon>Metazoa</taxon>
        <taxon>Spiralia</taxon>
        <taxon>Lophotrochozoa</taxon>
        <taxon>Platyhelminthes</taxon>
        <taxon>Cestoda</taxon>
        <taxon>Eucestoda</taxon>
        <taxon>Cyclophyllidea</taxon>
        <taxon>Mesocestoididae</taxon>
        <taxon>Mesocestoides</taxon>
    </lineage>
</organism>
<feature type="transmembrane region" description="Helical" evidence="17">
    <location>
        <begin position="32"/>
        <end position="52"/>
    </location>
</feature>
<comment type="cofactor">
    <cofactor evidence="2">
        <name>Mg(2+)</name>
        <dbReference type="ChEBI" id="CHEBI:18420"/>
    </cofactor>
</comment>
<evidence type="ECO:0000256" key="7">
    <source>
        <dbReference type="ARBA" id="ARBA00022676"/>
    </source>
</evidence>
<name>A0A3P6HD58_MESCO</name>
<keyword evidence="8" id="KW-0808">Transferase</keyword>
<keyword evidence="10" id="KW-0479">Metal-binding</keyword>
<dbReference type="InterPro" id="IPR048307">
    <property type="entry name" value="STT3_N"/>
</dbReference>
<feature type="transmembrane region" description="Helical" evidence="17">
    <location>
        <begin position="314"/>
        <end position="340"/>
    </location>
</feature>
<reference evidence="20 21" key="1">
    <citation type="submission" date="2018-10" db="EMBL/GenBank/DDBJ databases">
        <authorList>
            <consortium name="Pathogen Informatics"/>
        </authorList>
    </citation>
    <scope>NUCLEOTIDE SEQUENCE [LARGE SCALE GENOMIC DNA]</scope>
</reference>
<feature type="transmembrane region" description="Helical" evidence="17">
    <location>
        <begin position="131"/>
        <end position="149"/>
    </location>
</feature>